<feature type="compositionally biased region" description="Basic and acidic residues" evidence="7">
    <location>
        <begin position="274"/>
        <end position="283"/>
    </location>
</feature>
<dbReference type="PANTHER" id="PTHR12372">
    <property type="entry name" value="PECANEX"/>
    <property type="match status" value="1"/>
</dbReference>
<evidence type="ECO:0000256" key="4">
    <source>
        <dbReference type="ARBA" id="ARBA00022989"/>
    </source>
</evidence>
<feature type="transmembrane region" description="Helical" evidence="6">
    <location>
        <begin position="1016"/>
        <end position="1033"/>
    </location>
</feature>
<comment type="subcellular location">
    <subcellularLocation>
        <location evidence="1 6">Membrane</location>
        <topology evidence="1 6">Multi-pass membrane protein</topology>
    </subcellularLocation>
</comment>
<keyword evidence="4 6" id="KW-1133">Transmembrane helix</keyword>
<comment type="similarity">
    <text evidence="2 6">Belongs to the pecanex family.</text>
</comment>
<reference evidence="9 10" key="1">
    <citation type="submission" date="2014-03" db="EMBL/GenBank/DDBJ databases">
        <title>Draft genome of the hookworm Oesophagostomum dentatum.</title>
        <authorList>
            <person name="Mitreva M."/>
        </authorList>
    </citation>
    <scope>NUCLEOTIDE SEQUENCE [LARGE SCALE GENOMIC DNA]</scope>
    <source>
        <strain evidence="9 10">OD-Hann</strain>
    </source>
</reference>
<evidence type="ECO:0000256" key="6">
    <source>
        <dbReference type="RuleBase" id="RU367089"/>
    </source>
</evidence>
<dbReference type="InterPro" id="IPR007735">
    <property type="entry name" value="Pecanex_C"/>
</dbReference>
<feature type="transmembrane region" description="Helical" evidence="6">
    <location>
        <begin position="691"/>
        <end position="708"/>
    </location>
</feature>
<evidence type="ECO:0000313" key="9">
    <source>
        <dbReference type="EMBL" id="KHJ90772.1"/>
    </source>
</evidence>
<feature type="compositionally biased region" description="Acidic residues" evidence="7">
    <location>
        <begin position="284"/>
        <end position="301"/>
    </location>
</feature>
<dbReference type="GO" id="GO:0005783">
    <property type="term" value="C:endoplasmic reticulum"/>
    <property type="evidence" value="ECO:0007669"/>
    <property type="project" value="TreeGrafter"/>
</dbReference>
<feature type="compositionally biased region" description="Basic and acidic residues" evidence="7">
    <location>
        <begin position="619"/>
        <end position="628"/>
    </location>
</feature>
<feature type="region of interest" description="Disordered" evidence="7">
    <location>
        <begin position="619"/>
        <end position="646"/>
    </location>
</feature>
<name>A0A0B1T4Q5_OESDE</name>
<feature type="compositionally biased region" description="Polar residues" evidence="7">
    <location>
        <begin position="631"/>
        <end position="645"/>
    </location>
</feature>
<feature type="compositionally biased region" description="Polar residues" evidence="7">
    <location>
        <begin position="209"/>
        <end position="234"/>
    </location>
</feature>
<comment type="caution">
    <text evidence="6">Lacks conserved residue(s) required for the propagation of feature annotation.</text>
</comment>
<accession>A0A0B1T4Q5</accession>
<dbReference type="Pfam" id="PF05041">
    <property type="entry name" value="Pecanex_C"/>
    <property type="match status" value="1"/>
</dbReference>
<feature type="transmembrane region" description="Helical" evidence="6">
    <location>
        <begin position="1074"/>
        <end position="1094"/>
    </location>
</feature>
<evidence type="ECO:0000256" key="7">
    <source>
        <dbReference type="SAM" id="MobiDB-lite"/>
    </source>
</evidence>
<feature type="region of interest" description="Disordered" evidence="7">
    <location>
        <begin position="160"/>
        <end position="342"/>
    </location>
</feature>
<feature type="transmembrane region" description="Helical" evidence="6">
    <location>
        <begin position="976"/>
        <end position="995"/>
    </location>
</feature>
<evidence type="ECO:0000259" key="8">
    <source>
        <dbReference type="Pfam" id="PF05041"/>
    </source>
</evidence>
<dbReference type="OrthoDB" id="10037631at2759"/>
<organism evidence="9 10">
    <name type="scientific">Oesophagostomum dentatum</name>
    <name type="common">Nodular worm</name>
    <dbReference type="NCBI Taxonomy" id="61180"/>
    <lineage>
        <taxon>Eukaryota</taxon>
        <taxon>Metazoa</taxon>
        <taxon>Ecdysozoa</taxon>
        <taxon>Nematoda</taxon>
        <taxon>Chromadorea</taxon>
        <taxon>Rhabditida</taxon>
        <taxon>Rhabditina</taxon>
        <taxon>Rhabditomorpha</taxon>
        <taxon>Strongyloidea</taxon>
        <taxon>Strongylidae</taxon>
        <taxon>Oesophagostomum</taxon>
    </lineage>
</organism>
<evidence type="ECO:0000256" key="5">
    <source>
        <dbReference type="ARBA" id="ARBA00023136"/>
    </source>
</evidence>
<dbReference type="EMBL" id="KN552669">
    <property type="protein sequence ID" value="KHJ90772.1"/>
    <property type="molecule type" value="Genomic_DNA"/>
</dbReference>
<dbReference type="InterPro" id="IPR039797">
    <property type="entry name" value="Pecanex"/>
</dbReference>
<proteinExistence type="inferred from homology"/>
<feature type="transmembrane region" description="Helical" evidence="6">
    <location>
        <begin position="910"/>
        <end position="931"/>
    </location>
</feature>
<sequence>MCDGRILNVSFKSIVSHLHVVFDTSEPIITTKVVSEAENSTRAEPDIIEQEEEDVVEMVELRDIRRRITDSELVIDPPLRSRGDRRRVRIENDLQELPNVSKTIAVVQKRIGLEDDSDEDTKDKVVEVQDIAIVEEAPNNDSELELSVDGSHADAIPVKRRLSSAMSRKMSEPVMSLEGRRNDVALNSRVRRANSSFESSTSHHDKGMLSQSSLDQARQNTHKSYPSKMSSAEEFQTDGLKSRVAKKDEVIGPLSEAGISNIKSESSSSSSKSVESDNARESENGEAEEKESDEIQCEEVDQPSTSKGLRENENPYVVISAEDSGPKRRKPKITKVADESGPSTSGWYPVVVSLGDSDRPRSTSIISGADIKVEITKFLEELIEKHPETLDVIENVRQSRLGRSSASHRVPQMLRVPTRRRSSSSSVAALSDMALRDGTHVAAGHEDTSQGAVHSFQDADGMWWTYAFDEHGVGTAQPLGSGRALMELLQSTQEPPVNRNRLDVLPESAYVSSEEENEPCSSQAATSMPGINVGSTRRERALSSSSNESYTYIPQLPTTVFHAPTGTGASRASSRHQMVSFANVASRLRAAVRQNDSLGGAGADGSEISNQFARSILERREGRGREESAPPTYQESFLTRLDSGSSAGGGMTSRFRFLSELGLAVLPTGGTNTDASSPIHGFNWLVAYSRPVYFCILAVIVLVLHHFCEDPNYDKIPWNWNPYRLYETSGEMVLLAVRDLFATFLVMLPFAFTMGWLPQVNTLTHHVLEQLEMHIFGGTASLGVVSAVVQIVKSIGGWAILGGLCHLAYSVDSTTTQTPAFSAFLAAAVAISYLLSRFSSNPQLFLILCRAICPSLGTPSNSESSSRLCCAAATEQDEDERVKDSDELDVSDPLPARLKGAVVLRARHDVLFSAFLSLLVFALHSTSLFTATQPYFAIAKPILHSREYTQYESVEEAKLMNFEIIHVWMLAIEKNLLYPLVAITVLTDCGWYLPWTRIVAPLIILRLLRGGFSHPQLIYVPLALAFTVTRFDWKAGLPFGFSHEIPPATVFPLVLYVLIVFYPKWLELYLKMSFVMAYVAPWQISWGSAFHAFAQPFSIPHSALIWTQTVVSSLISAPLNPFLGSSFFTTSYVRPVKFWERDYNTKRSDASNTTLASQIDRGPMLDDSNLNAVFYEHLTRSLQKSLAGDLLMGRWATSVQPGDCFILASFYLNCLVHIIEVGNGFVTFQLRGLEFRGTNSDYITCLCFVLSLLGRRALGAASYNRHSNAAESFLCGLHALFKGDFRITCQRDEWVFADMDLLRCVISPAVKMALKLHQVENSIVHMTPDGSARVMLARRVPGSGDTPPGISKYSSTDSVPQGVAKRISTERKTEEKESVEEGEVVEEAKDTGLWVRITDPEQVFRYLNEPLKSTGEPLVVWPSEEIRQISGRNCWYFQPMEGFMGRVMFTWHPNHPNRKLRSHIGDAIYLVAFPEISCALVPVSEKGCTVLPSDQAVEFQNEEKKRVG</sequence>
<dbReference type="GO" id="GO:0016020">
    <property type="term" value="C:membrane"/>
    <property type="evidence" value="ECO:0007669"/>
    <property type="project" value="UniProtKB-SubCell"/>
</dbReference>
<feature type="transmembrane region" description="Helical" evidence="6">
    <location>
        <begin position="729"/>
        <end position="751"/>
    </location>
</feature>
<feature type="compositionally biased region" description="Low complexity" evidence="7">
    <location>
        <begin position="259"/>
        <end position="273"/>
    </location>
</feature>
<dbReference type="Proteomes" id="UP000053660">
    <property type="component" value="Unassembled WGS sequence"/>
</dbReference>
<protein>
    <recommendedName>
        <fullName evidence="6">Pecanex-like protein</fullName>
    </recommendedName>
</protein>
<keyword evidence="3 6" id="KW-0812">Transmembrane</keyword>
<evidence type="ECO:0000313" key="10">
    <source>
        <dbReference type="Proteomes" id="UP000053660"/>
    </source>
</evidence>
<feature type="transmembrane region" description="Helical" evidence="6">
    <location>
        <begin position="817"/>
        <end position="835"/>
    </location>
</feature>
<keyword evidence="10" id="KW-1185">Reference proteome</keyword>
<evidence type="ECO:0000256" key="2">
    <source>
        <dbReference type="ARBA" id="ARBA00010170"/>
    </source>
</evidence>
<gene>
    <name evidence="9" type="ORF">OESDEN_09375</name>
</gene>
<dbReference type="PANTHER" id="PTHR12372:SF7">
    <property type="entry name" value="PROTEIN PECANEX"/>
    <property type="match status" value="1"/>
</dbReference>
<dbReference type="GO" id="GO:0007029">
    <property type="term" value="P:endoplasmic reticulum organization"/>
    <property type="evidence" value="ECO:0007669"/>
    <property type="project" value="TreeGrafter"/>
</dbReference>
<keyword evidence="5 6" id="KW-0472">Membrane</keyword>
<feature type="domain" description="Pecanex C-terminal" evidence="8">
    <location>
        <begin position="1241"/>
        <end position="1320"/>
    </location>
</feature>
<evidence type="ECO:0000256" key="3">
    <source>
        <dbReference type="ARBA" id="ARBA00022692"/>
    </source>
</evidence>
<feature type="region of interest" description="Disordered" evidence="7">
    <location>
        <begin position="509"/>
        <end position="549"/>
    </location>
</feature>
<evidence type="ECO:0000256" key="1">
    <source>
        <dbReference type="ARBA" id="ARBA00004141"/>
    </source>
</evidence>
<feature type="transmembrane region" description="Helical" evidence="6">
    <location>
        <begin position="1045"/>
        <end position="1062"/>
    </location>
</feature>